<evidence type="ECO:0000313" key="2">
    <source>
        <dbReference type="Proteomes" id="UP000198943"/>
    </source>
</evidence>
<dbReference type="OrthoDB" id="2080881at2"/>
<keyword evidence="2" id="KW-1185">Reference proteome</keyword>
<dbReference type="Proteomes" id="UP000198943">
    <property type="component" value="Unassembled WGS sequence"/>
</dbReference>
<dbReference type="AlphaFoldDB" id="A0A1G6NNX4"/>
<reference evidence="2" key="1">
    <citation type="submission" date="2016-10" db="EMBL/GenBank/DDBJ databases">
        <authorList>
            <person name="Varghese N."/>
            <person name="Submissions S."/>
        </authorList>
    </citation>
    <scope>NUCLEOTIDE SEQUENCE [LARGE SCALE GENOMIC DNA]</scope>
    <source>
        <strain evidence="2">DSM 11005</strain>
    </source>
</reference>
<dbReference type="EMBL" id="FMYW01000015">
    <property type="protein sequence ID" value="SDC69459.1"/>
    <property type="molecule type" value="Genomic_DNA"/>
</dbReference>
<organism evidence="1 2">
    <name type="scientific">Succiniclasticum ruminis</name>
    <dbReference type="NCBI Taxonomy" id="40841"/>
    <lineage>
        <taxon>Bacteria</taxon>
        <taxon>Bacillati</taxon>
        <taxon>Bacillota</taxon>
        <taxon>Negativicutes</taxon>
        <taxon>Acidaminococcales</taxon>
        <taxon>Acidaminococcaceae</taxon>
        <taxon>Succiniclasticum</taxon>
    </lineage>
</organism>
<gene>
    <name evidence="1" type="ORF">SAMN04487864_11521</name>
</gene>
<evidence type="ECO:0000313" key="1">
    <source>
        <dbReference type="EMBL" id="SDC69459.1"/>
    </source>
</evidence>
<accession>A0A1G6NNX4</accession>
<protein>
    <submittedName>
        <fullName evidence="1">Uncharacterized protein</fullName>
    </submittedName>
</protein>
<sequence length="177" mass="20867">MSVVKSRRSPHNFETPRKLRQIRKAITEMGINGFGYDKERYEARIQKFADSITNFERKDEIVASMREKNKAYYSNFLHEEIVITRDIMRKVICEFEIGNSIWPSGLAKVAEFRERRVHLDECIGWLHAIKQELQYIAEILPVDKNKYANISNEIEQAINMVKGVRRDANKFLKNKDT</sequence>
<dbReference type="RefSeq" id="WP_093730977.1">
    <property type="nucleotide sequence ID" value="NZ_FMYW01000015.1"/>
</dbReference>
<name>A0A1G6NNX4_9FIRM</name>
<proteinExistence type="predicted"/>